<feature type="compositionally biased region" description="Basic and acidic residues" evidence="1">
    <location>
        <begin position="496"/>
        <end position="511"/>
    </location>
</feature>
<feature type="region of interest" description="Disordered" evidence="1">
    <location>
        <begin position="84"/>
        <end position="118"/>
    </location>
</feature>
<feature type="region of interest" description="Disordered" evidence="1">
    <location>
        <begin position="440"/>
        <end position="694"/>
    </location>
</feature>
<reference evidence="3" key="2">
    <citation type="submission" date="2009-11" db="EMBL/GenBank/DDBJ databases">
        <title>The Genome Sequence of Allomyces macrogynus strain ATCC 38327.</title>
        <authorList>
            <consortium name="The Broad Institute Genome Sequencing Platform"/>
            <person name="Russ C."/>
            <person name="Cuomo C."/>
            <person name="Shea T."/>
            <person name="Young S.K."/>
            <person name="Zeng Q."/>
            <person name="Koehrsen M."/>
            <person name="Haas B."/>
            <person name="Borodovsky M."/>
            <person name="Guigo R."/>
            <person name="Alvarado L."/>
            <person name="Berlin A."/>
            <person name="Borenstein D."/>
            <person name="Chen Z."/>
            <person name="Engels R."/>
            <person name="Freedman E."/>
            <person name="Gellesch M."/>
            <person name="Goldberg J."/>
            <person name="Griggs A."/>
            <person name="Gujja S."/>
            <person name="Heiman D."/>
            <person name="Hepburn T."/>
            <person name="Howarth C."/>
            <person name="Jen D."/>
            <person name="Larson L."/>
            <person name="Lewis B."/>
            <person name="Mehta T."/>
            <person name="Park D."/>
            <person name="Pearson M."/>
            <person name="Roberts A."/>
            <person name="Saif S."/>
            <person name="Shenoy N."/>
            <person name="Sisk P."/>
            <person name="Stolte C."/>
            <person name="Sykes S."/>
            <person name="Walk T."/>
            <person name="White J."/>
            <person name="Yandava C."/>
            <person name="Burger G."/>
            <person name="Gray M.W."/>
            <person name="Holland P.W.H."/>
            <person name="King N."/>
            <person name="Lang F.B.F."/>
            <person name="Roger A.J."/>
            <person name="Ruiz-Trillo I."/>
            <person name="Lander E."/>
            <person name="Nusbaum C."/>
        </authorList>
    </citation>
    <scope>NUCLEOTIDE SEQUENCE [LARGE SCALE GENOMIC DNA]</scope>
    <source>
        <strain evidence="3">ATCC 38327</strain>
    </source>
</reference>
<feature type="region of interest" description="Disordered" evidence="1">
    <location>
        <begin position="293"/>
        <end position="312"/>
    </location>
</feature>
<feature type="compositionally biased region" description="Low complexity" evidence="1">
    <location>
        <begin position="657"/>
        <end position="678"/>
    </location>
</feature>
<evidence type="ECO:0000313" key="2">
    <source>
        <dbReference type="EMBL" id="KNE56911.1"/>
    </source>
</evidence>
<proteinExistence type="predicted"/>
<feature type="compositionally biased region" description="Pro residues" evidence="1">
    <location>
        <begin position="1334"/>
        <end position="1343"/>
    </location>
</feature>
<feature type="region of interest" description="Disordered" evidence="1">
    <location>
        <begin position="1095"/>
        <end position="1198"/>
    </location>
</feature>
<dbReference type="EMBL" id="GG745331">
    <property type="protein sequence ID" value="KNE56911.1"/>
    <property type="molecule type" value="Genomic_DNA"/>
</dbReference>
<dbReference type="OMA" id="YGEPPKE"/>
<feature type="compositionally biased region" description="Low complexity" evidence="1">
    <location>
        <begin position="1418"/>
        <end position="1441"/>
    </location>
</feature>
<feature type="compositionally biased region" description="Low complexity" evidence="1">
    <location>
        <begin position="1264"/>
        <end position="1288"/>
    </location>
</feature>
<keyword evidence="3" id="KW-1185">Reference proteome</keyword>
<feature type="compositionally biased region" description="Low complexity" evidence="1">
    <location>
        <begin position="1384"/>
        <end position="1411"/>
    </location>
</feature>
<protein>
    <submittedName>
        <fullName evidence="2">Uncharacterized protein</fullName>
    </submittedName>
</protein>
<dbReference type="OrthoDB" id="5593335at2759"/>
<feature type="region of interest" description="Disordered" evidence="1">
    <location>
        <begin position="863"/>
        <end position="893"/>
    </location>
</feature>
<feature type="compositionally biased region" description="Low complexity" evidence="1">
    <location>
        <begin position="1296"/>
        <end position="1333"/>
    </location>
</feature>
<feature type="compositionally biased region" description="Basic and acidic residues" evidence="1">
    <location>
        <begin position="948"/>
        <end position="960"/>
    </location>
</feature>
<feature type="compositionally biased region" description="Acidic residues" evidence="1">
    <location>
        <begin position="977"/>
        <end position="1001"/>
    </location>
</feature>
<sequence length="1441" mass="151729">MASAPLTRTDRSMPLPRRFRTLIAKHTKSALHGHYDTPDHTLTTTDDRDSDDDQTAPARPAEPPPHQFDLSDLTALVESKATTMLGSPPADAPPNAPGKAPEPGVLPSENVPATTGGASDPAHQLFSLVFLLNVLNELPRVVANLQADAGKPMPVATFDDSAPLSPSSSSASPAATAPPALSTWTWPNLPIPLPAPDDRLDRLLNMVHGLTQSMNEVKGQLNALKPAACTPATAPFTSGSTTADVVAAANTPLVSPPKTTSIDSKPLPPPPTVDVGSPTAHVFPSHLPMPTVAAPPTPAPAPAASAAHPRMADPATLSRLTGESAPTIDPAHVPSNAHIRQILFPDVAMPVPTKSSRQTTRSRSRSRSRSPRLAKSMSPPPPTLLSSLPPVPAVPSSVRSRVAALEKVAAAPPAPPVDPWVRRRRSASRLLSKVGLLVPTRSEGGLSGVSSRAGSRSSGAPSAASNAGSASDSGGRDPPASATPARTDAPPPGPEDGGRVDAESRHDRPEPRSLPLLASAPDSVVDGAESDAAANETPSIFAETLPEPSMALVGSPPPSPRREAVPRPPLPCPQTSLAPVPHERFASPDPLHDNDVALAARPQDDVDGVPPLPPPHDDEVPPPTPPKDAPAHTVPAAAAALSEHATQPDLLPTRTHSAPLPAPRARSPPSRTASHRSPSPAPYPTRIPLPTPWRRLTPRLARRSVQAPQLRWRSLDWDVPLRSSHVLDDEDDFGGGEWHAPTWTTSRASSPRVFRRRSSPLSLVQTITALRPIKEEGGHGRGGEGEERIEDMTLPDLELTDDDDDDDDDEGAERKEMEEDEDHDPPPSPVLLPRADSAVVIPHEDGDGSDAITISHGYSGDVETVEEDEAEPVRSVVASPQRKPDSAPPTPRMQVKIITELLTRVDQILSPEATSPTTVVRSPFLRPDGAETTRAARVPDALASDADSEGHVSDDERDERSDGDDDGIPARFLLPDDLSDEYSDAEDDDLDDAYQDVDDHDNDGGAPRRTHIHYHHGHVHFSASAAGSASELDLGDELASEWADDNPLSPTLLTARRMRFHAQPLDESHESYPYHVPPWARESCCDIHDQLRAQRLPPSPFSSPYRHTRTSWDDGTDADTESVHEPSYGKKARAASADTRGTVPGRGRNKYHDVPGRVDSGLRRSASLQPRRAVSRGPPATPTAVVTAPRSLTPGPRPTILSLPPVSARSMVVAAPATGPIMVETGAVGRARSSSRPVTPVTPTHAVAGTRSVTPVGRDRVRRPTTPGRPVTPAARPVTPGPARAVTPAPRPATPRRPATPARPTTPARPATPGRPSTPGTPGRETHTVVVPDPDAPPVPPVPSLVADSHAAAPTEPAASPPKVRRSASRGRAVSRSLTAHTQASSARIVAPRRIAAATPVVEASPSGSLAARRRRSSASTTASARAANGAPGRGSSSGEK</sequence>
<feature type="compositionally biased region" description="Basic and acidic residues" evidence="1">
    <location>
        <begin position="1150"/>
        <end position="1162"/>
    </location>
</feature>
<gene>
    <name evidence="2" type="ORF">AMAG_02682</name>
</gene>
<reference evidence="2 3" key="1">
    <citation type="submission" date="2009-11" db="EMBL/GenBank/DDBJ databases">
        <title>Annotation of Allomyces macrogynus ATCC 38327.</title>
        <authorList>
            <consortium name="The Broad Institute Genome Sequencing Platform"/>
            <person name="Russ C."/>
            <person name="Cuomo C."/>
            <person name="Burger G."/>
            <person name="Gray M.W."/>
            <person name="Holland P.W.H."/>
            <person name="King N."/>
            <person name="Lang F.B.F."/>
            <person name="Roger A.J."/>
            <person name="Ruiz-Trillo I."/>
            <person name="Young S.K."/>
            <person name="Zeng Q."/>
            <person name="Gargeya S."/>
            <person name="Fitzgerald M."/>
            <person name="Haas B."/>
            <person name="Abouelleil A."/>
            <person name="Alvarado L."/>
            <person name="Arachchi H.M."/>
            <person name="Berlin A."/>
            <person name="Chapman S.B."/>
            <person name="Gearin G."/>
            <person name="Goldberg J."/>
            <person name="Griggs A."/>
            <person name="Gujja S."/>
            <person name="Hansen M."/>
            <person name="Heiman D."/>
            <person name="Howarth C."/>
            <person name="Larimer J."/>
            <person name="Lui A."/>
            <person name="MacDonald P.J.P."/>
            <person name="McCowen C."/>
            <person name="Montmayeur A."/>
            <person name="Murphy C."/>
            <person name="Neiman D."/>
            <person name="Pearson M."/>
            <person name="Priest M."/>
            <person name="Roberts A."/>
            <person name="Saif S."/>
            <person name="Shea T."/>
            <person name="Sisk P."/>
            <person name="Stolte C."/>
            <person name="Sykes S."/>
            <person name="Wortman J."/>
            <person name="Nusbaum C."/>
            <person name="Birren B."/>
        </authorList>
    </citation>
    <scope>NUCLEOTIDE SEQUENCE [LARGE SCALE GENOMIC DNA]</scope>
    <source>
        <strain evidence="2 3">ATCC 38327</strain>
    </source>
</reference>
<feature type="compositionally biased region" description="Acidic residues" evidence="1">
    <location>
        <begin position="798"/>
        <end position="811"/>
    </location>
</feature>
<feature type="compositionally biased region" description="Basic and acidic residues" evidence="1">
    <location>
        <begin position="772"/>
        <end position="786"/>
    </location>
</feature>
<accession>A0A0L0S3B9</accession>
<feature type="region of interest" description="Disordered" evidence="1">
    <location>
        <begin position="1229"/>
        <end position="1441"/>
    </location>
</feature>
<organism evidence="2 3">
    <name type="scientific">Allomyces macrogynus (strain ATCC 38327)</name>
    <name type="common">Allomyces javanicus var. macrogynus</name>
    <dbReference type="NCBI Taxonomy" id="578462"/>
    <lineage>
        <taxon>Eukaryota</taxon>
        <taxon>Fungi</taxon>
        <taxon>Fungi incertae sedis</taxon>
        <taxon>Blastocladiomycota</taxon>
        <taxon>Blastocladiomycetes</taxon>
        <taxon>Blastocladiales</taxon>
        <taxon>Blastocladiaceae</taxon>
        <taxon>Allomyces</taxon>
    </lineage>
</organism>
<feature type="compositionally biased region" description="Basic and acidic residues" evidence="1">
    <location>
        <begin position="581"/>
        <end position="595"/>
    </location>
</feature>
<feature type="compositionally biased region" description="Low complexity" evidence="1">
    <location>
        <begin position="161"/>
        <end position="185"/>
    </location>
</feature>
<feature type="region of interest" description="Disordered" evidence="1">
    <location>
        <begin position="24"/>
        <end position="69"/>
    </location>
</feature>
<feature type="compositionally biased region" description="Basic residues" evidence="1">
    <location>
        <begin position="360"/>
        <end position="372"/>
    </location>
</feature>
<feature type="region of interest" description="Disordered" evidence="1">
    <location>
        <begin position="913"/>
        <end position="1011"/>
    </location>
</feature>
<evidence type="ECO:0000313" key="3">
    <source>
        <dbReference type="Proteomes" id="UP000054350"/>
    </source>
</evidence>
<feature type="compositionally biased region" description="Low complexity" evidence="1">
    <location>
        <begin position="1351"/>
        <end position="1362"/>
    </location>
</feature>
<evidence type="ECO:0000256" key="1">
    <source>
        <dbReference type="SAM" id="MobiDB-lite"/>
    </source>
</evidence>
<dbReference type="Proteomes" id="UP000054350">
    <property type="component" value="Unassembled WGS sequence"/>
</dbReference>
<feature type="compositionally biased region" description="Low complexity" evidence="1">
    <location>
        <begin position="302"/>
        <end position="312"/>
    </location>
</feature>
<dbReference type="VEuPathDB" id="FungiDB:AMAG_02682"/>
<feature type="region of interest" description="Disordered" evidence="1">
    <location>
        <begin position="344"/>
        <end position="394"/>
    </location>
</feature>
<feature type="compositionally biased region" description="Low complexity" evidence="1">
    <location>
        <begin position="631"/>
        <end position="640"/>
    </location>
</feature>
<feature type="compositionally biased region" description="Low complexity" evidence="1">
    <location>
        <begin position="448"/>
        <end position="473"/>
    </location>
</feature>
<feature type="region of interest" description="Disordered" evidence="1">
    <location>
        <begin position="767"/>
        <end position="833"/>
    </location>
</feature>
<name>A0A0L0S3B9_ALLM3</name>
<feature type="region of interest" description="Disordered" evidence="1">
    <location>
        <begin position="158"/>
        <end position="185"/>
    </location>
</feature>
<feature type="compositionally biased region" description="Pro residues" evidence="1">
    <location>
        <begin position="679"/>
        <end position="691"/>
    </location>
</feature>
<feature type="compositionally biased region" description="Pro residues" evidence="1">
    <location>
        <begin position="378"/>
        <end position="393"/>
    </location>
</feature>